<evidence type="ECO:0008006" key="2">
    <source>
        <dbReference type="Google" id="ProtNLM"/>
    </source>
</evidence>
<dbReference type="EMBL" id="UINC01026481">
    <property type="protein sequence ID" value="SVB04012.1"/>
    <property type="molecule type" value="Genomic_DNA"/>
</dbReference>
<name>A0A382ASE6_9ZZZZ</name>
<dbReference type="AlphaFoldDB" id="A0A382ASE6"/>
<sequence length="99" mass="10979">MSNIVTKAEELVFQMDNSQLNDVIEAIKLKRQHLSRQATRDIMVGDIVGFEGRRGNQVSGKVVKVNQKTLVVLDSKTQTRWKVSGTLVQKLGIGEEVAA</sequence>
<organism evidence="1">
    <name type="scientific">marine metagenome</name>
    <dbReference type="NCBI Taxonomy" id="408172"/>
    <lineage>
        <taxon>unclassified sequences</taxon>
        <taxon>metagenomes</taxon>
        <taxon>ecological metagenomes</taxon>
    </lineage>
</organism>
<evidence type="ECO:0000313" key="1">
    <source>
        <dbReference type="EMBL" id="SVB04012.1"/>
    </source>
</evidence>
<reference evidence="1" key="1">
    <citation type="submission" date="2018-05" db="EMBL/GenBank/DDBJ databases">
        <authorList>
            <person name="Lanie J.A."/>
            <person name="Ng W.-L."/>
            <person name="Kazmierczak K.M."/>
            <person name="Andrzejewski T.M."/>
            <person name="Davidsen T.M."/>
            <person name="Wayne K.J."/>
            <person name="Tettelin H."/>
            <person name="Glass J.I."/>
            <person name="Rusch D."/>
            <person name="Podicherti R."/>
            <person name="Tsui H.-C.T."/>
            <person name="Winkler M.E."/>
        </authorList>
    </citation>
    <scope>NUCLEOTIDE SEQUENCE</scope>
</reference>
<proteinExistence type="predicted"/>
<gene>
    <name evidence="1" type="ORF">METZ01_LOCUS156866</name>
</gene>
<accession>A0A382ASE6</accession>
<protein>
    <recommendedName>
        <fullName evidence="2">KOW domain-containing protein</fullName>
    </recommendedName>
</protein>